<dbReference type="Pfam" id="PF25581">
    <property type="entry name" value="AsqO_C"/>
    <property type="match status" value="1"/>
</dbReference>
<organism evidence="6 7">
    <name type="scientific">Neonectria ditissima</name>
    <dbReference type="NCBI Taxonomy" id="78410"/>
    <lineage>
        <taxon>Eukaryota</taxon>
        <taxon>Fungi</taxon>
        <taxon>Dikarya</taxon>
        <taxon>Ascomycota</taxon>
        <taxon>Pezizomycotina</taxon>
        <taxon>Sordariomycetes</taxon>
        <taxon>Hypocreomycetidae</taxon>
        <taxon>Hypocreales</taxon>
        <taxon>Nectriaceae</taxon>
        <taxon>Neonectria</taxon>
    </lineage>
</organism>
<comment type="caution">
    <text evidence="6">The sequence shown here is derived from an EMBL/GenBank/DDBJ whole genome shotgun (WGS) entry which is preliminary data.</text>
</comment>
<evidence type="ECO:0000313" key="7">
    <source>
        <dbReference type="Proteomes" id="UP000050424"/>
    </source>
</evidence>
<reference evidence="6 7" key="1">
    <citation type="submission" date="2015-09" db="EMBL/GenBank/DDBJ databases">
        <title>Draft genome of a European isolate of the apple canker pathogen Neonectria ditissima.</title>
        <authorList>
            <person name="Gomez-Cortecero A."/>
            <person name="Harrison R.J."/>
            <person name="Armitage A.D."/>
        </authorList>
    </citation>
    <scope>NUCLEOTIDE SEQUENCE [LARGE SCALE GENOMIC DNA]</scope>
    <source>
        <strain evidence="6 7">R09/05</strain>
    </source>
</reference>
<dbReference type="InterPro" id="IPR050613">
    <property type="entry name" value="Sec_Metabolite_Reg"/>
</dbReference>
<evidence type="ECO:0000256" key="2">
    <source>
        <dbReference type="ARBA" id="ARBA00022723"/>
    </source>
</evidence>
<keyword evidence="7" id="KW-1185">Reference proteome</keyword>
<gene>
    <name evidence="6" type="ORF">AK830_g5689</name>
</gene>
<dbReference type="InterPro" id="IPR036864">
    <property type="entry name" value="Zn2-C6_fun-type_DNA-bd_sf"/>
</dbReference>
<feature type="region of interest" description="Disordered" evidence="4">
    <location>
        <begin position="488"/>
        <end position="537"/>
    </location>
</feature>
<dbReference type="InterPro" id="IPR001138">
    <property type="entry name" value="Zn2Cys6_DnaBD"/>
</dbReference>
<dbReference type="SMART" id="SM00066">
    <property type="entry name" value="GAL4"/>
    <property type="match status" value="1"/>
</dbReference>
<evidence type="ECO:0000256" key="1">
    <source>
        <dbReference type="ARBA" id="ARBA00004123"/>
    </source>
</evidence>
<evidence type="ECO:0000256" key="3">
    <source>
        <dbReference type="ARBA" id="ARBA00023242"/>
    </source>
</evidence>
<dbReference type="InterPro" id="IPR057722">
    <property type="entry name" value="AsqO/PenF-like_C"/>
</dbReference>
<dbReference type="PANTHER" id="PTHR31001">
    <property type="entry name" value="UNCHARACTERIZED TRANSCRIPTIONAL REGULATORY PROTEIN"/>
    <property type="match status" value="1"/>
</dbReference>
<name>A0A0N8H758_9HYPO</name>
<evidence type="ECO:0000313" key="6">
    <source>
        <dbReference type="EMBL" id="KPM40852.1"/>
    </source>
</evidence>
<feature type="compositionally biased region" description="Polar residues" evidence="4">
    <location>
        <begin position="1"/>
        <end position="23"/>
    </location>
</feature>
<comment type="subcellular location">
    <subcellularLocation>
        <location evidence="1">Nucleus</location>
    </subcellularLocation>
</comment>
<dbReference type="Gene3D" id="4.10.240.10">
    <property type="entry name" value="Zn(2)-C6 fungal-type DNA-binding domain"/>
    <property type="match status" value="1"/>
</dbReference>
<dbReference type="GO" id="GO:0000981">
    <property type="term" value="F:DNA-binding transcription factor activity, RNA polymerase II-specific"/>
    <property type="evidence" value="ECO:0007669"/>
    <property type="project" value="InterPro"/>
</dbReference>
<dbReference type="InterPro" id="IPR007219">
    <property type="entry name" value="XnlR_reg_dom"/>
</dbReference>
<dbReference type="AlphaFoldDB" id="A0A0N8H758"/>
<dbReference type="STRING" id="78410.A0A0N8H758"/>
<dbReference type="SUPFAM" id="SSF57701">
    <property type="entry name" value="Zn2/Cys6 DNA-binding domain"/>
    <property type="match status" value="1"/>
</dbReference>
<feature type="region of interest" description="Disordered" evidence="4">
    <location>
        <begin position="357"/>
        <end position="384"/>
    </location>
</feature>
<dbReference type="SUPFAM" id="SSF159245">
    <property type="entry name" value="AttH-like"/>
    <property type="match status" value="1"/>
</dbReference>
<dbReference type="PANTHER" id="PTHR31001:SF45">
    <property type="entry name" value="ZN(II)2CYS6 TRANSCRIPTION FACTOR (EUROFUNG)"/>
    <property type="match status" value="1"/>
</dbReference>
<dbReference type="Pfam" id="PF04082">
    <property type="entry name" value="Fungal_trans"/>
    <property type="match status" value="1"/>
</dbReference>
<feature type="domain" description="Zn(2)-C6 fungal-type" evidence="5">
    <location>
        <begin position="425"/>
        <end position="453"/>
    </location>
</feature>
<accession>A0A0N8H758</accession>
<dbReference type="CDD" id="cd12148">
    <property type="entry name" value="fungal_TF_MHR"/>
    <property type="match status" value="1"/>
</dbReference>
<dbReference type="PROSITE" id="PS50048">
    <property type="entry name" value="ZN2_CY6_FUNGAL_2"/>
    <property type="match status" value="1"/>
</dbReference>
<evidence type="ECO:0000259" key="5">
    <source>
        <dbReference type="PROSITE" id="PS50048"/>
    </source>
</evidence>
<proteinExistence type="predicted"/>
<dbReference type="Proteomes" id="UP000050424">
    <property type="component" value="Unassembled WGS sequence"/>
</dbReference>
<feature type="compositionally biased region" description="Acidic residues" evidence="4">
    <location>
        <begin position="504"/>
        <end position="513"/>
    </location>
</feature>
<dbReference type="GO" id="GO:0005634">
    <property type="term" value="C:nucleus"/>
    <property type="evidence" value="ECO:0007669"/>
    <property type="project" value="UniProtKB-SubCell"/>
</dbReference>
<keyword evidence="2" id="KW-0479">Metal-binding</keyword>
<dbReference type="CDD" id="cd00067">
    <property type="entry name" value="GAL4"/>
    <property type="match status" value="1"/>
</dbReference>
<dbReference type="GO" id="GO:0003677">
    <property type="term" value="F:DNA binding"/>
    <property type="evidence" value="ECO:0007669"/>
    <property type="project" value="InterPro"/>
</dbReference>
<dbReference type="EMBL" id="LKCW01000075">
    <property type="protein sequence ID" value="KPM40852.1"/>
    <property type="molecule type" value="Genomic_DNA"/>
</dbReference>
<sequence length="1105" mass="123248">MALPKSNSPQNLSARRTSSNLIQPQMPPRLTLYAENVDITERADKSMRVDYFGRNKFSWSGSSLLDPRPVYKVAINAPEAGIVGSILLEGNLAPPHYSCGTDAAGAEERNIAGVAWANALPDASETVSLQIQEVAMSFKGYGYHDKTWVDRPFQEALQAAFWGHARLGPYAVVWWHSRAQDGTDISAEYLARWEDGRVITSRCVDSPKNTLGWGEGQIWPLVPGTPAPAGMSIRWDLGDAGVFVANITSTGIFADIPFWQAGRGPVTGGFEGQEVYTDQTGLWSLNQLPPFSSRAPEPAALPVVHVAVKLAVAVFTAWICLILARETSAAPTQPIIERVRMSSTLSLNMAMPGPMLTNISHSQFHSDKEQRPQRTEEQTPRLHHDGFSARSLSCDLSEWTMSVVPPPPEQGAPQSQPPRPQRILACVLCQQRKIKCDRRFPCANCIKNNTQCVPATKTRPRRRRFPERELLDRLQKYEDLLRRNNVKFDPLHKNPSLGEKESPGDCDESDEEQPQVGVADGSPSASVKSESTHEAKSIWQAMTQESRVPVDGTNILLSGVLESTVKGAWDQLPDDDLILFGSRAAAVDISTFHPEIVDIFRLWQTYLDNVNPLLKVTHTPSLQVRIIEAASDVKSIGTALEALMFSIYCMSIASLETAECQSMFGLSKENLLIKYHFGCQQALMNARFLQTTDRDCLTALYLYLLSVHGTVNPRSVCSVFGVAIRIAQCMGIHNESALVRCSIFEAEMRRRLWWSLMLYDTRRGEMADFKDSSLSPTWDCRVPLNVSDSDLRPEMGEQPLVTAKATEAIFVVVRGELADYVRQTPSHLDFTNPALKPIAKLPSSGGFVGLGKKVEQEYLKFCDTESPTHFMTIWSARGYLAKNQLLEHYSRFPGPDAHQTDDNRDAAMALAFRMLECDTMLMTSPLTKGYRWLLQCHFPFPAYIHVVQDLRRRPLSRQAERAWEVMSNNHEARFPLPGPVKTPLFRMFARTVLLAWEALEVAMKPEEPLTPPRIVLGIRQRMALIAKTEQATRTEECSGIANMSTSDFTMPTPMGLNDDNLMFDLGIQDSLAGIGLMDYTNVSEQDLINLGTNQFSWPSVGWDLE</sequence>
<dbReference type="OrthoDB" id="2269373at2759"/>
<feature type="compositionally biased region" description="Basic and acidic residues" evidence="4">
    <location>
        <begin position="364"/>
        <end position="384"/>
    </location>
</feature>
<feature type="region of interest" description="Disordered" evidence="4">
    <location>
        <begin position="1"/>
        <end position="25"/>
    </location>
</feature>
<dbReference type="GO" id="GO:0008270">
    <property type="term" value="F:zinc ion binding"/>
    <property type="evidence" value="ECO:0007669"/>
    <property type="project" value="InterPro"/>
</dbReference>
<dbReference type="Pfam" id="PF00172">
    <property type="entry name" value="Zn_clus"/>
    <property type="match status" value="1"/>
</dbReference>
<protein>
    <recommendedName>
        <fullName evidence="5">Zn(2)-C6 fungal-type domain-containing protein</fullName>
    </recommendedName>
</protein>
<keyword evidence="3" id="KW-0539">Nucleus</keyword>
<dbReference type="GO" id="GO:0006351">
    <property type="term" value="P:DNA-templated transcription"/>
    <property type="evidence" value="ECO:0007669"/>
    <property type="project" value="InterPro"/>
</dbReference>
<evidence type="ECO:0000256" key="4">
    <source>
        <dbReference type="SAM" id="MobiDB-lite"/>
    </source>
</evidence>